<proteinExistence type="inferred from homology"/>
<comment type="caution">
    <text evidence="6">The sequence shown here is derived from an EMBL/GenBank/DDBJ whole genome shotgun (WGS) entry which is preliminary data.</text>
</comment>
<comment type="cofactor">
    <cofactor evidence="1">
        <name>FAD</name>
        <dbReference type="ChEBI" id="CHEBI:57692"/>
    </cofactor>
</comment>
<gene>
    <name evidence="6" type="ORF">JOC94_002488</name>
</gene>
<evidence type="ECO:0000313" key="6">
    <source>
        <dbReference type="EMBL" id="MBM7715500.1"/>
    </source>
</evidence>
<protein>
    <submittedName>
        <fullName evidence="6">D-amino-acid dehydrogenase</fullName>
        <ecNumber evidence="6">1.4.99.-</ecNumber>
    </submittedName>
</protein>
<dbReference type="SUPFAM" id="SSF54373">
    <property type="entry name" value="FAD-linked reductases, C-terminal domain"/>
    <property type="match status" value="1"/>
</dbReference>
<dbReference type="GO" id="GO:0016491">
    <property type="term" value="F:oxidoreductase activity"/>
    <property type="evidence" value="ECO:0007669"/>
    <property type="project" value="UniProtKB-KW"/>
</dbReference>
<dbReference type="PANTHER" id="PTHR13847">
    <property type="entry name" value="SARCOSINE DEHYDROGENASE-RELATED"/>
    <property type="match status" value="1"/>
</dbReference>
<dbReference type="Pfam" id="PF01266">
    <property type="entry name" value="DAO"/>
    <property type="match status" value="1"/>
</dbReference>
<dbReference type="RefSeq" id="WP_077113824.1">
    <property type="nucleotide sequence ID" value="NZ_JAFBFH010000015.1"/>
</dbReference>
<sequence length="372" mass="39805">MERIIVIGAGILGASTAYHLAKKGADVTVIDRRDKGQATDAAAGIVCPWLSQRRNKAWYSLAKGGAAFYPSLISSLEKEGETDTGYARVGAISVRPEHKTLVEIEKIALKRRVDAPEIGDIQVLGPAEAQKLFPPLAEGYGAVYASGAARVNGRKLRDALLRAAERHGARIIFGDASFMLNSDRLDGVKTEGDLFRADTYIVTAGAWAKELLRTLGIEFRVKDLKAQIIHMKLLNEKSDEWPVIIPPGNQYIVPFENGRIVAGATYENFTHFDIRVTAGGMHEILHKALDIAPGLADSTILETRVGFRPYTPGSLPVIGPLPGYGNVLVGNGLGATGLTAGPLLGSVLANIALGQQPGVDVELYHIAGAIQQ</sequence>
<keyword evidence="7" id="KW-1185">Reference proteome</keyword>
<keyword evidence="4 6" id="KW-0560">Oxidoreductase</keyword>
<comment type="similarity">
    <text evidence="2">Belongs to the DadA oxidoreductase family.</text>
</comment>
<dbReference type="SUPFAM" id="SSF51905">
    <property type="entry name" value="FAD/NAD(P)-binding domain"/>
    <property type="match status" value="1"/>
</dbReference>
<accession>A0ABS2R7X8</accession>
<dbReference type="InterPro" id="IPR006076">
    <property type="entry name" value="FAD-dep_OxRdtase"/>
</dbReference>
<organism evidence="6 7">
    <name type="scientific">Siminovitchia thermophila</name>
    <dbReference type="NCBI Taxonomy" id="1245522"/>
    <lineage>
        <taxon>Bacteria</taxon>
        <taxon>Bacillati</taxon>
        <taxon>Bacillota</taxon>
        <taxon>Bacilli</taxon>
        <taxon>Bacillales</taxon>
        <taxon>Bacillaceae</taxon>
        <taxon>Siminovitchia</taxon>
    </lineage>
</organism>
<dbReference type="Proteomes" id="UP000823485">
    <property type="component" value="Unassembled WGS sequence"/>
</dbReference>
<dbReference type="Gene3D" id="3.30.9.10">
    <property type="entry name" value="D-Amino Acid Oxidase, subunit A, domain 2"/>
    <property type="match status" value="1"/>
</dbReference>
<evidence type="ECO:0000256" key="1">
    <source>
        <dbReference type="ARBA" id="ARBA00001974"/>
    </source>
</evidence>
<evidence type="ECO:0000256" key="3">
    <source>
        <dbReference type="ARBA" id="ARBA00022630"/>
    </source>
</evidence>
<evidence type="ECO:0000259" key="5">
    <source>
        <dbReference type="Pfam" id="PF01266"/>
    </source>
</evidence>
<dbReference type="InterPro" id="IPR036188">
    <property type="entry name" value="FAD/NAD-bd_sf"/>
</dbReference>
<feature type="domain" description="FAD dependent oxidoreductase" evidence="5">
    <location>
        <begin position="3"/>
        <end position="350"/>
    </location>
</feature>
<evidence type="ECO:0000313" key="7">
    <source>
        <dbReference type="Proteomes" id="UP000823485"/>
    </source>
</evidence>
<dbReference type="EC" id="1.4.99.-" evidence="6"/>
<dbReference type="Gene3D" id="3.50.50.60">
    <property type="entry name" value="FAD/NAD(P)-binding domain"/>
    <property type="match status" value="1"/>
</dbReference>
<reference evidence="6 7" key="1">
    <citation type="submission" date="2021-01" db="EMBL/GenBank/DDBJ databases">
        <title>Genomic Encyclopedia of Type Strains, Phase IV (KMG-IV): sequencing the most valuable type-strain genomes for metagenomic binning, comparative biology and taxonomic classification.</title>
        <authorList>
            <person name="Goeker M."/>
        </authorList>
    </citation>
    <scope>NUCLEOTIDE SEQUENCE [LARGE SCALE GENOMIC DNA]</scope>
    <source>
        <strain evidence="6 7">DSM 105453</strain>
    </source>
</reference>
<dbReference type="EMBL" id="JAFBFH010000015">
    <property type="protein sequence ID" value="MBM7715500.1"/>
    <property type="molecule type" value="Genomic_DNA"/>
</dbReference>
<evidence type="ECO:0000256" key="4">
    <source>
        <dbReference type="ARBA" id="ARBA00023002"/>
    </source>
</evidence>
<name>A0ABS2R7X8_9BACI</name>
<dbReference type="PANTHER" id="PTHR13847:SF286">
    <property type="entry name" value="D-AMINO ACID DEHYDROGENASE"/>
    <property type="match status" value="1"/>
</dbReference>
<evidence type="ECO:0000256" key="2">
    <source>
        <dbReference type="ARBA" id="ARBA00009410"/>
    </source>
</evidence>
<keyword evidence="3" id="KW-0285">Flavoprotein</keyword>